<dbReference type="EMBL" id="NHOA01000120">
    <property type="protein sequence ID" value="PHQ38096.1"/>
    <property type="molecule type" value="Genomic_DNA"/>
</dbReference>
<dbReference type="OrthoDB" id="11368at2157"/>
<gene>
    <name evidence="1" type="ORF">DJ69_13420</name>
</gene>
<protein>
    <submittedName>
        <fullName evidence="1">Transcriptional regulator</fullName>
    </submittedName>
</protein>
<dbReference type="SUPFAM" id="SSF46785">
    <property type="entry name" value="Winged helix' DNA-binding domain"/>
    <property type="match status" value="1"/>
</dbReference>
<name>A0A2G1WGJ9_9EURY</name>
<sequence length="118" mass="13096">MPTAFPCRTPIDHTPRERSNIVVDHEQPSDVLQTVSSDTAQQILATLDDEPATTSDIAEATGTSTQNAKYHLDRLCEADLVEAVDTWYSRKGREMTVFALSVEELVVQFGDSISKTQR</sequence>
<dbReference type="AlphaFoldDB" id="A0A2G1WGJ9"/>
<dbReference type="InterPro" id="IPR036388">
    <property type="entry name" value="WH-like_DNA-bd_sf"/>
</dbReference>
<dbReference type="Proteomes" id="UP000222824">
    <property type="component" value="Unassembled WGS sequence"/>
</dbReference>
<reference evidence="1 2" key="1">
    <citation type="journal article" date="2014" name="Front. Microbiol.">
        <title>Population and genomic analysis of the genus Halorubrum.</title>
        <authorList>
            <person name="Fullmer M.S."/>
            <person name="Soucy S.M."/>
            <person name="Swithers K.S."/>
            <person name="Makkay A.M."/>
            <person name="Wheeler R."/>
            <person name="Ventosa A."/>
            <person name="Gogarten J.P."/>
            <person name="Papke R.T."/>
        </authorList>
    </citation>
    <scope>NUCLEOTIDE SEQUENCE [LARGE SCALE GENOMIC DNA]</scope>
    <source>
        <strain evidence="1 2">C49</strain>
    </source>
</reference>
<evidence type="ECO:0000313" key="1">
    <source>
        <dbReference type="EMBL" id="PHQ38096.1"/>
    </source>
</evidence>
<keyword evidence="2" id="KW-1185">Reference proteome</keyword>
<dbReference type="RefSeq" id="WP_099256089.1">
    <property type="nucleotide sequence ID" value="NZ_NHOA01000120.1"/>
</dbReference>
<dbReference type="Pfam" id="PF12840">
    <property type="entry name" value="HTH_20"/>
    <property type="match status" value="1"/>
</dbReference>
<comment type="caution">
    <text evidence="1">The sequence shown here is derived from an EMBL/GenBank/DDBJ whole genome shotgun (WGS) entry which is preliminary data.</text>
</comment>
<dbReference type="Gene3D" id="1.10.10.10">
    <property type="entry name" value="Winged helix-like DNA-binding domain superfamily/Winged helix DNA-binding domain"/>
    <property type="match status" value="1"/>
</dbReference>
<dbReference type="CDD" id="cd00090">
    <property type="entry name" value="HTH_ARSR"/>
    <property type="match status" value="1"/>
</dbReference>
<organism evidence="1 2">
    <name type="scientific">Halorubrum persicum</name>
    <dbReference type="NCBI Taxonomy" id="1383844"/>
    <lineage>
        <taxon>Archaea</taxon>
        <taxon>Methanobacteriati</taxon>
        <taxon>Methanobacteriota</taxon>
        <taxon>Stenosarchaea group</taxon>
        <taxon>Halobacteria</taxon>
        <taxon>Halobacteriales</taxon>
        <taxon>Haloferacaceae</taxon>
        <taxon>Halorubrum</taxon>
    </lineage>
</organism>
<evidence type="ECO:0000313" key="2">
    <source>
        <dbReference type="Proteomes" id="UP000222824"/>
    </source>
</evidence>
<accession>A0A2G1WGJ9</accession>
<dbReference type="InterPro" id="IPR036390">
    <property type="entry name" value="WH_DNA-bd_sf"/>
</dbReference>
<proteinExistence type="predicted"/>
<dbReference type="InterPro" id="IPR011991">
    <property type="entry name" value="ArsR-like_HTH"/>
</dbReference>